<evidence type="ECO:0000313" key="1">
    <source>
        <dbReference type="EMBL" id="HIU22637.1"/>
    </source>
</evidence>
<organism evidence="1 2">
    <name type="scientific">Candidatus Fimihabitans intestinipullorum</name>
    <dbReference type="NCBI Taxonomy" id="2840820"/>
    <lineage>
        <taxon>Bacteria</taxon>
        <taxon>Bacillati</taxon>
        <taxon>Mycoplasmatota</taxon>
        <taxon>Mycoplasmatota incertae sedis</taxon>
        <taxon>Candidatus Fimihabitans</taxon>
    </lineage>
</organism>
<reference evidence="1" key="1">
    <citation type="submission" date="2020-10" db="EMBL/GenBank/DDBJ databases">
        <authorList>
            <person name="Gilroy R."/>
        </authorList>
    </citation>
    <scope>NUCLEOTIDE SEQUENCE</scope>
    <source>
        <strain evidence="1">CHK197-8231</strain>
    </source>
</reference>
<comment type="caution">
    <text evidence="1">The sequence shown here is derived from an EMBL/GenBank/DDBJ whole genome shotgun (WGS) entry which is preliminary data.</text>
</comment>
<dbReference type="Proteomes" id="UP000824087">
    <property type="component" value="Unassembled WGS sequence"/>
</dbReference>
<reference evidence="1" key="2">
    <citation type="journal article" date="2021" name="PeerJ">
        <title>Extensive microbial diversity within the chicken gut microbiome revealed by metagenomics and culture.</title>
        <authorList>
            <person name="Gilroy R."/>
            <person name="Ravi A."/>
            <person name="Getino M."/>
            <person name="Pursley I."/>
            <person name="Horton D.L."/>
            <person name="Alikhan N.F."/>
            <person name="Baker D."/>
            <person name="Gharbi K."/>
            <person name="Hall N."/>
            <person name="Watson M."/>
            <person name="Adriaenssens E.M."/>
            <person name="Foster-Nyarko E."/>
            <person name="Jarju S."/>
            <person name="Secka A."/>
            <person name="Antonio M."/>
            <person name="Oren A."/>
            <person name="Chaudhuri R.R."/>
            <person name="La Ragione R."/>
            <person name="Hildebrand F."/>
            <person name="Pallen M.J."/>
        </authorList>
    </citation>
    <scope>NUCLEOTIDE SEQUENCE</scope>
    <source>
        <strain evidence="1">CHK197-8231</strain>
    </source>
</reference>
<dbReference type="EMBL" id="DVML01000022">
    <property type="protein sequence ID" value="HIU22637.1"/>
    <property type="molecule type" value="Genomic_DNA"/>
</dbReference>
<accession>A0A9D1HUP7</accession>
<protein>
    <submittedName>
        <fullName evidence="1">Uncharacterized protein</fullName>
    </submittedName>
</protein>
<evidence type="ECO:0000313" key="2">
    <source>
        <dbReference type="Proteomes" id="UP000824087"/>
    </source>
</evidence>
<gene>
    <name evidence="1" type="ORF">IAD49_03550</name>
</gene>
<name>A0A9D1HUP7_9BACT</name>
<dbReference type="AlphaFoldDB" id="A0A9D1HUP7"/>
<proteinExistence type="predicted"/>
<sequence>MNTDKIIKFIKLVEENKFTLKEWDYLASIINTRFDLISGKVIFTVDDAVLTLYGKKDLFKTIEKRQ</sequence>